<evidence type="ECO:0000313" key="5">
    <source>
        <dbReference type="EMBL" id="VAW24315.1"/>
    </source>
</evidence>
<evidence type="ECO:0000256" key="2">
    <source>
        <dbReference type="ARBA" id="ARBA00022768"/>
    </source>
</evidence>
<dbReference type="EMBL" id="UOEQ01000523">
    <property type="protein sequence ID" value="VAW24315.1"/>
    <property type="molecule type" value="Genomic_DNA"/>
</dbReference>
<dbReference type="SUPFAM" id="SSF54713">
    <property type="entry name" value="Elongation factor Ts (EF-Ts), dimerisation domain"/>
    <property type="match status" value="2"/>
</dbReference>
<dbReference type="InterPro" id="IPR018101">
    <property type="entry name" value="Transl_elong_Ts_CS"/>
</dbReference>
<name>A0A3B0U0C5_9ZZZZ</name>
<dbReference type="CDD" id="cd14275">
    <property type="entry name" value="UBA_EF-Ts"/>
    <property type="match status" value="1"/>
</dbReference>
<reference evidence="5" key="1">
    <citation type="submission" date="2018-06" db="EMBL/GenBank/DDBJ databases">
        <authorList>
            <person name="Zhirakovskaya E."/>
        </authorList>
    </citation>
    <scope>NUCLEOTIDE SEQUENCE</scope>
</reference>
<evidence type="ECO:0000256" key="1">
    <source>
        <dbReference type="ARBA" id="ARBA00005532"/>
    </source>
</evidence>
<gene>
    <name evidence="5" type="ORF">MNBD_ALPHA11-2279</name>
</gene>
<dbReference type="SUPFAM" id="SSF46934">
    <property type="entry name" value="UBA-like"/>
    <property type="match status" value="1"/>
</dbReference>
<feature type="domain" description="Translation elongation factor EFTs/EF1B dimerisation" evidence="4">
    <location>
        <begin position="70"/>
        <end position="293"/>
    </location>
</feature>
<dbReference type="PROSITE" id="PS01127">
    <property type="entry name" value="EF_TS_2"/>
    <property type="match status" value="1"/>
</dbReference>
<comment type="similarity">
    <text evidence="1">Belongs to the EF-Ts family.</text>
</comment>
<dbReference type="GO" id="GO:0005737">
    <property type="term" value="C:cytoplasm"/>
    <property type="evidence" value="ECO:0007669"/>
    <property type="project" value="UniProtKB-ARBA"/>
</dbReference>
<dbReference type="Gene3D" id="1.10.286.20">
    <property type="match status" value="1"/>
</dbReference>
<dbReference type="InterPro" id="IPR001816">
    <property type="entry name" value="Transl_elong_EFTs/EF1B"/>
</dbReference>
<dbReference type="PANTHER" id="PTHR11741:SF0">
    <property type="entry name" value="ELONGATION FACTOR TS, MITOCHONDRIAL"/>
    <property type="match status" value="1"/>
</dbReference>
<dbReference type="FunFam" id="1.10.286.20:FF:000001">
    <property type="entry name" value="Elongation factor Ts"/>
    <property type="match status" value="1"/>
</dbReference>
<protein>
    <submittedName>
        <fullName evidence="5">Translation elongation factor Ts</fullName>
    </submittedName>
</protein>
<dbReference type="InterPro" id="IPR014039">
    <property type="entry name" value="Transl_elong_EFTs/EF1B_dimer"/>
</dbReference>
<dbReference type="FunFam" id="1.10.8.10:FF:000001">
    <property type="entry name" value="Elongation factor Ts"/>
    <property type="match status" value="1"/>
</dbReference>
<dbReference type="AlphaFoldDB" id="A0A3B0U0C5"/>
<dbReference type="Gene3D" id="3.30.479.20">
    <property type="entry name" value="Elongation factor Ts, dimerisation domain"/>
    <property type="match status" value="2"/>
</dbReference>
<keyword evidence="2 5" id="KW-0251">Elongation factor</keyword>
<dbReference type="Gene3D" id="1.10.8.10">
    <property type="entry name" value="DNA helicase RuvA subunit, C-terminal domain"/>
    <property type="match status" value="1"/>
</dbReference>
<proteinExistence type="inferred from homology"/>
<evidence type="ECO:0000259" key="4">
    <source>
        <dbReference type="Pfam" id="PF00889"/>
    </source>
</evidence>
<sequence>MAISASQVKELRELTGAGMMDCKNALNATDGDIEAAIDWLRSKGLSKAAKKSGRVAAEGLVAVATEDNKGAVVEINSETDFVALNESFQALVANAALIALASDEAASDINAEKVNSMPFPGTEMNVAEKITATVATIGENMVLRRAAALEVEQGVVSYYTHNGVADGLGKMGVMVALQSEGDKKVLNAIGKQIAMHIAATNPLAVSSDDLDPSVVARERAVFSEQASASGKPAAIIEKMVEGRIRKFYGEVCLLEQVFVIDGENKIADVITAAQKDAGADIKLTGFVRMALGEGVEKIESDFAAEVAAAAGTK</sequence>
<dbReference type="PANTHER" id="PTHR11741">
    <property type="entry name" value="ELONGATION FACTOR TS"/>
    <property type="match status" value="1"/>
</dbReference>
<dbReference type="HAMAP" id="MF_00050">
    <property type="entry name" value="EF_Ts"/>
    <property type="match status" value="1"/>
</dbReference>
<dbReference type="GO" id="GO:0003746">
    <property type="term" value="F:translation elongation factor activity"/>
    <property type="evidence" value="ECO:0007669"/>
    <property type="project" value="UniProtKB-KW"/>
</dbReference>
<dbReference type="InterPro" id="IPR009060">
    <property type="entry name" value="UBA-like_sf"/>
</dbReference>
<evidence type="ECO:0000256" key="3">
    <source>
        <dbReference type="ARBA" id="ARBA00022917"/>
    </source>
</evidence>
<dbReference type="Pfam" id="PF00889">
    <property type="entry name" value="EF_TS"/>
    <property type="match status" value="1"/>
</dbReference>
<organism evidence="5">
    <name type="scientific">hydrothermal vent metagenome</name>
    <dbReference type="NCBI Taxonomy" id="652676"/>
    <lineage>
        <taxon>unclassified sequences</taxon>
        <taxon>metagenomes</taxon>
        <taxon>ecological metagenomes</taxon>
    </lineage>
</organism>
<dbReference type="PROSITE" id="PS01126">
    <property type="entry name" value="EF_TS_1"/>
    <property type="match status" value="1"/>
</dbReference>
<dbReference type="NCBIfam" id="TIGR00116">
    <property type="entry name" value="tsf"/>
    <property type="match status" value="1"/>
</dbReference>
<accession>A0A3B0U0C5</accession>
<dbReference type="InterPro" id="IPR036402">
    <property type="entry name" value="EF-Ts_dimer_sf"/>
</dbReference>
<keyword evidence="3" id="KW-0648">Protein biosynthesis</keyword>